<feature type="chain" id="PRO_5003156521" evidence="2">
    <location>
        <begin position="24"/>
        <end position="298"/>
    </location>
</feature>
<organism evidence="4">
    <name type="scientific">Chlorella variabilis</name>
    <name type="common">Green alga</name>
    <dbReference type="NCBI Taxonomy" id="554065"/>
    <lineage>
        <taxon>Eukaryota</taxon>
        <taxon>Viridiplantae</taxon>
        <taxon>Chlorophyta</taxon>
        <taxon>core chlorophytes</taxon>
        <taxon>Trebouxiophyceae</taxon>
        <taxon>Chlorellales</taxon>
        <taxon>Chlorellaceae</taxon>
        <taxon>Chlorella clade</taxon>
        <taxon>Chlorella</taxon>
    </lineage>
</organism>
<evidence type="ECO:0000313" key="3">
    <source>
        <dbReference type="EMBL" id="EFN53461.1"/>
    </source>
</evidence>
<dbReference type="PROSITE" id="PS51318">
    <property type="entry name" value="TAT"/>
    <property type="match status" value="1"/>
</dbReference>
<feature type="signal peptide" evidence="2">
    <location>
        <begin position="1"/>
        <end position="23"/>
    </location>
</feature>
<dbReference type="Proteomes" id="UP000008141">
    <property type="component" value="Unassembled WGS sequence"/>
</dbReference>
<gene>
    <name evidence="3" type="ORF">CHLNCDRAFT_136725</name>
</gene>
<evidence type="ECO:0000256" key="2">
    <source>
        <dbReference type="SAM" id="SignalP"/>
    </source>
</evidence>
<evidence type="ECO:0000256" key="1">
    <source>
        <dbReference type="SAM" id="MobiDB-lite"/>
    </source>
</evidence>
<dbReference type="AlphaFoldDB" id="E1ZKY1"/>
<accession>E1ZKY1</accession>
<reference evidence="3 4" key="1">
    <citation type="journal article" date="2010" name="Plant Cell">
        <title>The Chlorella variabilis NC64A genome reveals adaptation to photosymbiosis, coevolution with viruses, and cryptic sex.</title>
        <authorList>
            <person name="Blanc G."/>
            <person name="Duncan G."/>
            <person name="Agarkova I."/>
            <person name="Borodovsky M."/>
            <person name="Gurnon J."/>
            <person name="Kuo A."/>
            <person name="Lindquist E."/>
            <person name="Lucas S."/>
            <person name="Pangilinan J."/>
            <person name="Polle J."/>
            <person name="Salamov A."/>
            <person name="Terry A."/>
            <person name="Yamada T."/>
            <person name="Dunigan D.D."/>
            <person name="Grigoriev I.V."/>
            <person name="Claverie J.M."/>
            <person name="Van Etten J.L."/>
        </authorList>
    </citation>
    <scope>NUCLEOTIDE SEQUENCE [LARGE SCALE GENOMIC DNA]</scope>
    <source>
        <strain evidence="3 4">NC64A</strain>
    </source>
</reference>
<dbReference type="OrthoDB" id="514977at2759"/>
<dbReference type="RefSeq" id="XP_005845563.1">
    <property type="nucleotide sequence ID" value="XM_005845501.1"/>
</dbReference>
<proteinExistence type="predicted"/>
<protein>
    <submittedName>
        <fullName evidence="3">Uncharacterized protein</fullName>
    </submittedName>
</protein>
<evidence type="ECO:0000313" key="4">
    <source>
        <dbReference type="Proteomes" id="UP000008141"/>
    </source>
</evidence>
<keyword evidence="4" id="KW-1185">Reference proteome</keyword>
<dbReference type="InParanoid" id="E1ZKY1"/>
<dbReference type="KEGG" id="cvr:CHLNCDRAFT_136725"/>
<feature type="region of interest" description="Disordered" evidence="1">
    <location>
        <begin position="33"/>
        <end position="110"/>
    </location>
</feature>
<dbReference type="EMBL" id="GL433851">
    <property type="protein sequence ID" value="EFN53461.1"/>
    <property type="molecule type" value="Genomic_DNA"/>
</dbReference>
<dbReference type="GeneID" id="17352967"/>
<sequence>MPLQRRLLLTLLLALSAAGLAAGAAAGAAAAAGPPAAEGSTAGAGGSHKQLPDAPQEEGEEEIERHHQAINAWADRRAGHGGPGRFREDQAQRSAADNRPPTAGASMAGLGSCGVDQQSLPVSRDFLVVVAAGNNFDSGAWMDRPELANWDLVVLYFGTRPHTFACPRCKAVYAAGGAKWRLAYRFTLSEEWPQYRQRYKAIMLPDDDLTASSSAHRIGPTARCCSFDRPANLARWQRRDVDTCTINTVFSMMAAYQLLLAQPSLCGGAHNTHGVVFQNTSNALRFTTFVEVMAPTFQ</sequence>
<keyword evidence="2" id="KW-0732">Signal</keyword>
<name>E1ZKY1_CHLVA</name>
<dbReference type="InterPro" id="IPR006311">
    <property type="entry name" value="TAT_signal"/>
</dbReference>